<dbReference type="Gene3D" id="3.10.180.10">
    <property type="entry name" value="2,3-Dihydroxybiphenyl 1,2-Dioxygenase, domain 1"/>
    <property type="match status" value="1"/>
</dbReference>
<sequence length="140" mass="15504">MDYETVKAEDFGRSLKGMGLNLLVRDVRRLAAFLEGVFGMTAHRLSADFAIMDYHGELFQLHADGTYHSHPLPALLPEAGPRGAGLEIRLYVTDPDAAAERAAAFPDAVILQPPMDKPHGLRECYILCENGYAWVPSRHL</sequence>
<proteinExistence type="predicted"/>
<accession>A0A2R8BLD3</accession>
<organism evidence="1 2">
    <name type="scientific">Albidovulum aquaemixtae</name>
    <dbReference type="NCBI Taxonomy" id="1542388"/>
    <lineage>
        <taxon>Bacteria</taxon>
        <taxon>Pseudomonadati</taxon>
        <taxon>Pseudomonadota</taxon>
        <taxon>Alphaproteobacteria</taxon>
        <taxon>Rhodobacterales</taxon>
        <taxon>Paracoccaceae</taxon>
        <taxon>Albidovulum</taxon>
    </lineage>
</organism>
<gene>
    <name evidence="1" type="ORF">DEA8626_03190</name>
</gene>
<dbReference type="InterPro" id="IPR029068">
    <property type="entry name" value="Glyas_Bleomycin-R_OHBP_Dase"/>
</dbReference>
<evidence type="ECO:0000313" key="1">
    <source>
        <dbReference type="EMBL" id="SPH24141.1"/>
    </source>
</evidence>
<dbReference type="EMBL" id="OMOQ01000003">
    <property type="protein sequence ID" value="SPH24141.1"/>
    <property type="molecule type" value="Genomic_DNA"/>
</dbReference>
<name>A0A2R8BLD3_9RHOB</name>
<evidence type="ECO:0000313" key="2">
    <source>
        <dbReference type="Proteomes" id="UP000244924"/>
    </source>
</evidence>
<evidence type="ECO:0008006" key="3">
    <source>
        <dbReference type="Google" id="ProtNLM"/>
    </source>
</evidence>
<protein>
    <recommendedName>
        <fullName evidence="3">VOC domain-containing protein</fullName>
    </recommendedName>
</protein>
<dbReference type="Proteomes" id="UP000244924">
    <property type="component" value="Unassembled WGS sequence"/>
</dbReference>
<dbReference type="SUPFAM" id="SSF54593">
    <property type="entry name" value="Glyoxalase/Bleomycin resistance protein/Dihydroxybiphenyl dioxygenase"/>
    <property type="match status" value="1"/>
</dbReference>
<keyword evidence="2" id="KW-1185">Reference proteome</keyword>
<dbReference type="AlphaFoldDB" id="A0A2R8BLD3"/>
<reference evidence="1 2" key="1">
    <citation type="submission" date="2018-03" db="EMBL/GenBank/DDBJ databases">
        <authorList>
            <person name="Keele B.F."/>
        </authorList>
    </citation>
    <scope>NUCLEOTIDE SEQUENCE [LARGE SCALE GENOMIC DNA]</scope>
    <source>
        <strain evidence="1 2">CECT 8626</strain>
    </source>
</reference>
<dbReference type="RefSeq" id="WP_108854198.1">
    <property type="nucleotide sequence ID" value="NZ_OMOQ01000003.1"/>
</dbReference>
<dbReference type="OrthoDB" id="7346917at2"/>